<dbReference type="Proteomes" id="UP000018731">
    <property type="component" value="Unassembled WGS sequence"/>
</dbReference>
<name>V8C934_9HELI</name>
<dbReference type="RefSeq" id="WP_023928047.1">
    <property type="nucleotide sequence ID" value="NZ_KI669454.1"/>
</dbReference>
<proteinExistence type="predicted"/>
<accession>V8C934</accession>
<dbReference type="InterPro" id="IPR035093">
    <property type="entry name" value="RelE/ParE_toxin_dom_sf"/>
</dbReference>
<dbReference type="PATRIC" id="fig|1357400.3.peg.1746"/>
<organism evidence="1 2">
    <name type="scientific">Helicobacter macacae MIT 99-5501</name>
    <dbReference type="NCBI Taxonomy" id="1357400"/>
    <lineage>
        <taxon>Bacteria</taxon>
        <taxon>Pseudomonadati</taxon>
        <taxon>Campylobacterota</taxon>
        <taxon>Epsilonproteobacteria</taxon>
        <taxon>Campylobacterales</taxon>
        <taxon>Helicobacteraceae</taxon>
        <taxon>Helicobacter</taxon>
    </lineage>
</organism>
<dbReference type="Gene3D" id="3.30.2310.20">
    <property type="entry name" value="RelE-like"/>
    <property type="match status" value="1"/>
</dbReference>
<reference evidence="1 2" key="1">
    <citation type="journal article" date="2014" name="Genome Announc.">
        <title>Draft genome sequences of six enterohepatic helicobacter species isolated from humans and one from rhesus macaques.</title>
        <authorList>
            <person name="Shen Z."/>
            <person name="Sheh A."/>
            <person name="Young S.K."/>
            <person name="Abouelliel A."/>
            <person name="Ward D.V."/>
            <person name="Earl A.M."/>
            <person name="Fox J.G."/>
        </authorList>
    </citation>
    <scope>NUCLEOTIDE SEQUENCE [LARGE SCALE GENOMIC DNA]</scope>
    <source>
        <strain evidence="1 2">MIT 99-5501</strain>
    </source>
</reference>
<evidence type="ECO:0008006" key="3">
    <source>
        <dbReference type="Google" id="ProtNLM"/>
    </source>
</evidence>
<dbReference type="SUPFAM" id="SSF143011">
    <property type="entry name" value="RelE-like"/>
    <property type="match status" value="1"/>
</dbReference>
<comment type="caution">
    <text evidence="1">The sequence shown here is derived from an EMBL/GenBank/DDBJ whole genome shotgun (WGS) entry which is preliminary data.</text>
</comment>
<dbReference type="AlphaFoldDB" id="V8C934"/>
<dbReference type="EMBL" id="AZJI01000005">
    <property type="protein sequence ID" value="ETD23500.1"/>
    <property type="molecule type" value="Genomic_DNA"/>
</dbReference>
<evidence type="ECO:0000313" key="1">
    <source>
        <dbReference type="EMBL" id="ETD23500.1"/>
    </source>
</evidence>
<keyword evidence="2" id="KW-1185">Reference proteome</keyword>
<evidence type="ECO:0000313" key="2">
    <source>
        <dbReference type="Proteomes" id="UP000018731"/>
    </source>
</evidence>
<gene>
    <name evidence="1" type="ORF">HMPREF2086_01305</name>
</gene>
<dbReference type="STRING" id="1357400.HMPREF2086_01305"/>
<dbReference type="OrthoDB" id="5326046at2"/>
<sequence length="97" mass="11288">MNNKISIDKKNTKFLQKLAKSAPKEYVKILNFLYGILSKSDNPCTLPNAKYLQGFDDNRYRWRVGEYRIIGIVKNGNFKIIEIIKIDKRGDTTYKGL</sequence>
<dbReference type="eggNOG" id="COG2026">
    <property type="taxonomic scope" value="Bacteria"/>
</dbReference>
<dbReference type="HOGENOM" id="CLU_155761_1_3_7"/>
<protein>
    <recommendedName>
        <fullName evidence="3">Plasmid stabilization system protein</fullName>
    </recommendedName>
</protein>